<evidence type="ECO:0000313" key="1">
    <source>
        <dbReference type="EMBL" id="AVO23082.1"/>
    </source>
</evidence>
<reference evidence="2" key="1">
    <citation type="submission" date="2018-02" db="EMBL/GenBank/DDBJ databases">
        <authorList>
            <person name="Cohen D.B."/>
            <person name="Kent A.D."/>
        </authorList>
    </citation>
    <scope>NUCLEOTIDE SEQUENCE [LARGE SCALE GENOMIC DNA]</scope>
</reference>
<organism evidence="1 2">
    <name type="scientific">Bacillus phage Anath</name>
    <dbReference type="NCBI Taxonomy" id="2108114"/>
    <lineage>
        <taxon>Viruses</taxon>
        <taxon>Duplodnaviria</taxon>
        <taxon>Heunggongvirae</taxon>
        <taxon>Uroviricota</taxon>
        <taxon>Caudoviricetes</taxon>
        <taxon>Ehrlichviridae</taxon>
        <taxon>Anathvirus</taxon>
        <taxon>Anathvirus anath</taxon>
    </lineage>
</organism>
<keyword evidence="2" id="KW-1185">Reference proteome</keyword>
<evidence type="ECO:0000313" key="2">
    <source>
        <dbReference type="Proteomes" id="UP000241367"/>
    </source>
</evidence>
<dbReference type="EMBL" id="MG983742">
    <property type="protein sequence ID" value="AVO23082.1"/>
    <property type="molecule type" value="Genomic_DNA"/>
</dbReference>
<accession>A0A2P1JUP6</accession>
<dbReference type="Proteomes" id="UP000241367">
    <property type="component" value="Segment"/>
</dbReference>
<name>A0A2P1JUP6_9CAUD</name>
<proteinExistence type="predicted"/>
<protein>
    <submittedName>
        <fullName evidence="1">Uncharacterized protein</fullName>
    </submittedName>
</protein>
<sequence length="59" mass="6982">MSKAMWIVFYRMIPSNYEQFVYVPATDKQQAKNRAMIHIATKMKDPEAFVLTDAREVDR</sequence>